<sequence length="558" mass="59797">MKFHFRHQDHHHPHHHRHHNLGGVVVGVNVLPPHADVADLSRPGVVVAPRSSDFRTVAYGGEHRPGEEGGGEATAPLPWAADGGGSSSTSSSSSAEEDEMEEEGAIAPSLAHKRASPTPRRGDDAPTSSRDDEQRRPTPADPLALAQLPRKRFFRLGRRKGRAVSVPTNAGEGSSSSSSGSDDDEPRVVVGGRRAGGGKATASSAAAVAVLPGDPPPHHRRSGIAAALHKPMRMRRAQSLPMWSPSTHPVEAVVPTAAGAIPDGNAVPPVNDDNARLCLSDDDAVVSDARRRCLSDDRDSRSREDRHRRHVTFTSVRIREYSTILGDHPCCPSGPPLSLGWTMEREVHAEFEAYETERVPRRVRSKEELRMDGEERRVILRSLVVGGGVAAAATPSDVDPDRDDPASTSTNVGGGGDGRCGHVRHEGGVGGGESCPVYSQEELRKAERRLTRERACNSRAHRRMNRGFFQPLTAEERERGCIVVSRGDDPLENGGEMATTGEDGDDRLAPMGEPGPGSTVIAEGVRMDVSPIEKPSACHDDTAMEHDEAVQTSSYATS</sequence>
<protein>
    <submittedName>
        <fullName evidence="2">Uncharacterized protein</fullName>
    </submittedName>
</protein>
<name>A0ABD3MPQ5_9STRA</name>
<keyword evidence="3" id="KW-1185">Reference proteome</keyword>
<reference evidence="2 3" key="1">
    <citation type="submission" date="2024-10" db="EMBL/GenBank/DDBJ databases">
        <title>Updated reference genomes for cyclostephanoid diatoms.</title>
        <authorList>
            <person name="Roberts W.R."/>
            <person name="Alverson A.J."/>
        </authorList>
    </citation>
    <scope>NUCLEOTIDE SEQUENCE [LARGE SCALE GENOMIC DNA]</scope>
    <source>
        <strain evidence="2 3">AJA276-08</strain>
    </source>
</reference>
<feature type="compositionally biased region" description="Basic residues" evidence="1">
    <location>
        <begin position="149"/>
        <end position="162"/>
    </location>
</feature>
<feature type="region of interest" description="Disordered" evidence="1">
    <location>
        <begin position="485"/>
        <end position="519"/>
    </location>
</feature>
<evidence type="ECO:0000256" key="1">
    <source>
        <dbReference type="SAM" id="MobiDB-lite"/>
    </source>
</evidence>
<feature type="compositionally biased region" description="Basic and acidic residues" evidence="1">
    <location>
        <begin position="120"/>
        <end position="138"/>
    </location>
</feature>
<comment type="caution">
    <text evidence="2">The sequence shown here is derived from an EMBL/GenBank/DDBJ whole genome shotgun (WGS) entry which is preliminary data.</text>
</comment>
<feature type="region of interest" description="Disordered" evidence="1">
    <location>
        <begin position="532"/>
        <end position="558"/>
    </location>
</feature>
<proteinExistence type="predicted"/>
<feature type="region of interest" description="Disordered" evidence="1">
    <location>
        <begin position="57"/>
        <end position="203"/>
    </location>
</feature>
<dbReference type="AlphaFoldDB" id="A0ABD3MPQ5"/>
<feature type="compositionally biased region" description="Basic and acidic residues" evidence="1">
    <location>
        <begin position="536"/>
        <end position="549"/>
    </location>
</feature>
<dbReference type="EMBL" id="JALLAZ020001747">
    <property type="protein sequence ID" value="KAL3765627.1"/>
    <property type="molecule type" value="Genomic_DNA"/>
</dbReference>
<accession>A0ABD3MPQ5</accession>
<dbReference type="Proteomes" id="UP001530315">
    <property type="component" value="Unassembled WGS sequence"/>
</dbReference>
<feature type="compositionally biased region" description="Low complexity" evidence="1">
    <location>
        <begin position="171"/>
        <end position="180"/>
    </location>
</feature>
<evidence type="ECO:0000313" key="2">
    <source>
        <dbReference type="EMBL" id="KAL3765627.1"/>
    </source>
</evidence>
<gene>
    <name evidence="2" type="ORF">ACHAW5_008284</name>
</gene>
<feature type="compositionally biased region" description="Acidic residues" evidence="1">
    <location>
        <begin position="95"/>
        <end position="104"/>
    </location>
</feature>
<feature type="region of interest" description="Disordered" evidence="1">
    <location>
        <begin position="391"/>
        <end position="420"/>
    </location>
</feature>
<organism evidence="2 3">
    <name type="scientific">Stephanodiscus triporus</name>
    <dbReference type="NCBI Taxonomy" id="2934178"/>
    <lineage>
        <taxon>Eukaryota</taxon>
        <taxon>Sar</taxon>
        <taxon>Stramenopiles</taxon>
        <taxon>Ochrophyta</taxon>
        <taxon>Bacillariophyta</taxon>
        <taxon>Coscinodiscophyceae</taxon>
        <taxon>Thalassiosirophycidae</taxon>
        <taxon>Stephanodiscales</taxon>
        <taxon>Stephanodiscaceae</taxon>
        <taxon>Stephanodiscus</taxon>
    </lineage>
</organism>
<evidence type="ECO:0000313" key="3">
    <source>
        <dbReference type="Proteomes" id="UP001530315"/>
    </source>
</evidence>